<dbReference type="EMBL" id="WKQG01000002">
    <property type="protein sequence ID" value="MSC68012.1"/>
    <property type="molecule type" value="Genomic_DNA"/>
</dbReference>
<organism evidence="1">
    <name type="scientific">Faecalibacterium prausnitzii</name>
    <dbReference type="NCBI Taxonomy" id="853"/>
    <lineage>
        <taxon>Bacteria</taxon>
        <taxon>Bacillati</taxon>
        <taxon>Bacillota</taxon>
        <taxon>Clostridia</taxon>
        <taxon>Eubacteriales</taxon>
        <taxon>Oscillospiraceae</taxon>
        <taxon>Faecalibacterium</taxon>
    </lineage>
</organism>
<dbReference type="RefSeq" id="WP_119201021.1">
    <property type="nucleotide sequence ID" value="NZ_WKQF01000002.1"/>
</dbReference>
<dbReference type="AlphaFoldDB" id="A0A6G1ZX85"/>
<gene>
    <name evidence="1" type="ORF">GKD79_03705</name>
</gene>
<protein>
    <submittedName>
        <fullName evidence="1">Uncharacterized protein</fullName>
    </submittedName>
</protein>
<name>A0A6G1ZX85_9FIRM</name>
<proteinExistence type="predicted"/>
<evidence type="ECO:0000313" key="1">
    <source>
        <dbReference type="EMBL" id="MSC68012.1"/>
    </source>
</evidence>
<comment type="caution">
    <text evidence="1">The sequence shown here is derived from an EMBL/GenBank/DDBJ whole genome shotgun (WGS) entry which is preliminary data.</text>
</comment>
<accession>A0A6G1ZX85</accession>
<reference evidence="1" key="1">
    <citation type="journal article" date="2019" name="Nat. Med.">
        <title>A library of human gut bacterial isolates paired with longitudinal multiomics data enables mechanistic microbiome research.</title>
        <authorList>
            <person name="Poyet M."/>
            <person name="Groussin M."/>
            <person name="Gibbons S.M."/>
            <person name="Avila-Pacheco J."/>
            <person name="Jiang X."/>
            <person name="Kearney S.M."/>
            <person name="Perrotta A.R."/>
            <person name="Berdy B."/>
            <person name="Zhao S."/>
            <person name="Lieberman T.D."/>
            <person name="Swanson P.K."/>
            <person name="Smith M."/>
            <person name="Roesemann S."/>
            <person name="Alexander J.E."/>
            <person name="Rich S.A."/>
            <person name="Livny J."/>
            <person name="Vlamakis H."/>
            <person name="Clish C."/>
            <person name="Bullock K."/>
            <person name="Deik A."/>
            <person name="Scott J."/>
            <person name="Pierce K.A."/>
            <person name="Xavier R.J."/>
            <person name="Alm E.J."/>
        </authorList>
    </citation>
    <scope>NUCLEOTIDE SEQUENCE</scope>
    <source>
        <strain evidence="1">BIOML-B7</strain>
    </source>
</reference>
<sequence>MRWNKADLPHKGWTEIGMEDLGEGLEGEEIEYEQCEMCGNEKIRYVHIMKHPEVHGELHVGCICASKMTDDYVNPEARENNLRNRSNRRKNFMKQRWNVHPRSGNYVLRYKGENITIMRSKFGSGWGVIFQGETRWKYHEKKIYDLDTAKLVAFNLFDELHGSANEVQPYWNQGRWIYR</sequence>